<dbReference type="EMBL" id="CAJNOJ010000010">
    <property type="protein sequence ID" value="CAF0784775.1"/>
    <property type="molecule type" value="Genomic_DNA"/>
</dbReference>
<accession>A0A813RN94</accession>
<gene>
    <name evidence="4" type="ORF">EDS130_LOCUS4032</name>
    <name evidence="5" type="ORF">XAT740_LOCUS25406</name>
</gene>
<evidence type="ECO:0000313" key="4">
    <source>
        <dbReference type="EMBL" id="CAF0784775.1"/>
    </source>
</evidence>
<keyword evidence="6" id="KW-1185">Reference proteome</keyword>
<comment type="caution">
    <text evidence="4">The sequence shown here is derived from an EMBL/GenBank/DDBJ whole genome shotgun (WGS) entry which is preliminary data.</text>
</comment>
<organism evidence="4 7">
    <name type="scientific">Adineta ricciae</name>
    <name type="common">Rotifer</name>
    <dbReference type="NCBI Taxonomy" id="249248"/>
    <lineage>
        <taxon>Eukaryota</taxon>
        <taxon>Metazoa</taxon>
        <taxon>Spiralia</taxon>
        <taxon>Gnathifera</taxon>
        <taxon>Rotifera</taxon>
        <taxon>Eurotatoria</taxon>
        <taxon>Bdelloidea</taxon>
        <taxon>Adinetida</taxon>
        <taxon>Adinetidae</taxon>
        <taxon>Adineta</taxon>
    </lineage>
</organism>
<dbReference type="CDD" id="cd20269">
    <property type="entry name" value="Complex1_LYR_LYRM9"/>
    <property type="match status" value="1"/>
</dbReference>
<evidence type="ECO:0000256" key="2">
    <source>
        <dbReference type="ARBA" id="ARBA00026234"/>
    </source>
</evidence>
<evidence type="ECO:0000313" key="5">
    <source>
        <dbReference type="EMBL" id="CAF1234575.1"/>
    </source>
</evidence>
<dbReference type="AlphaFoldDB" id="A0A813RN94"/>
<sequence>MKAIPDTPIQLYKYLLRQIPRLPIESQPYYRNYVKGNFRAHADETDPQRVNEIVKKFYDDFQWILKKYENRRAK</sequence>
<dbReference type="InterPro" id="IPR052151">
    <property type="entry name" value="Complex_I_LYR"/>
</dbReference>
<evidence type="ECO:0000256" key="1">
    <source>
        <dbReference type="ARBA" id="ARBA00025757"/>
    </source>
</evidence>
<dbReference type="InterPro" id="IPR008011">
    <property type="entry name" value="Complex1_LYR_dom"/>
</dbReference>
<comment type="similarity">
    <text evidence="1">Belongs to the complex I LYR family. LYRM9 subfamily.</text>
</comment>
<evidence type="ECO:0000313" key="7">
    <source>
        <dbReference type="Proteomes" id="UP000663852"/>
    </source>
</evidence>
<protein>
    <recommendedName>
        <fullName evidence="2">LYR motif-containing protein 9</fullName>
    </recommendedName>
</protein>
<evidence type="ECO:0000259" key="3">
    <source>
        <dbReference type="Pfam" id="PF05347"/>
    </source>
</evidence>
<dbReference type="PANTHER" id="PTHR47061:SF1">
    <property type="entry name" value="LYR MOTIF-CONTAINING PROTEIN 9"/>
    <property type="match status" value="1"/>
</dbReference>
<dbReference type="EMBL" id="CAJNOR010002014">
    <property type="protein sequence ID" value="CAF1234575.1"/>
    <property type="molecule type" value="Genomic_DNA"/>
</dbReference>
<feature type="domain" description="Complex 1 LYR protein" evidence="3">
    <location>
        <begin position="8"/>
        <end position="62"/>
    </location>
</feature>
<reference evidence="4" key="1">
    <citation type="submission" date="2021-02" db="EMBL/GenBank/DDBJ databases">
        <authorList>
            <person name="Nowell W R."/>
        </authorList>
    </citation>
    <scope>NUCLEOTIDE SEQUENCE</scope>
</reference>
<evidence type="ECO:0000313" key="6">
    <source>
        <dbReference type="Proteomes" id="UP000663828"/>
    </source>
</evidence>
<dbReference type="Proteomes" id="UP000663828">
    <property type="component" value="Unassembled WGS sequence"/>
</dbReference>
<proteinExistence type="inferred from homology"/>
<dbReference type="InterPro" id="IPR045291">
    <property type="entry name" value="Complex1_LYR_LYRM9"/>
</dbReference>
<dbReference type="Pfam" id="PF05347">
    <property type="entry name" value="Complex1_LYR"/>
    <property type="match status" value="1"/>
</dbReference>
<dbReference type="OrthoDB" id="190541at2759"/>
<name>A0A813RN94_ADIRI</name>
<dbReference type="Proteomes" id="UP000663852">
    <property type="component" value="Unassembled WGS sequence"/>
</dbReference>
<dbReference type="PANTHER" id="PTHR47061">
    <property type="entry name" value="LYR MOTIF-CONTAINING PROTEIN 9"/>
    <property type="match status" value="1"/>
</dbReference>